<feature type="region of interest" description="Disordered" evidence="1">
    <location>
        <begin position="182"/>
        <end position="204"/>
    </location>
</feature>
<reference evidence="3" key="1">
    <citation type="journal article" date="2019" name="Nat. Commun.">
        <title>Expansion of phycobilisome linker gene families in mesophilic red algae.</title>
        <authorList>
            <person name="Lee J."/>
            <person name="Kim D."/>
            <person name="Bhattacharya D."/>
            <person name="Yoon H.S."/>
        </authorList>
    </citation>
    <scope>NUCLEOTIDE SEQUENCE [LARGE SCALE GENOMIC DNA]</scope>
    <source>
        <strain evidence="3">CCMP 1328</strain>
    </source>
</reference>
<dbReference type="EMBL" id="VRMN01000010">
    <property type="protein sequence ID" value="KAA8492144.1"/>
    <property type="molecule type" value="Genomic_DNA"/>
</dbReference>
<protein>
    <submittedName>
        <fullName evidence="2">Uncharacterized protein</fullName>
    </submittedName>
</protein>
<accession>A0A5J4YN66</accession>
<feature type="compositionally biased region" description="Basic and acidic residues" evidence="1">
    <location>
        <begin position="1"/>
        <end position="28"/>
    </location>
</feature>
<organism evidence="2 3">
    <name type="scientific">Porphyridium purpureum</name>
    <name type="common">Red alga</name>
    <name type="synonym">Porphyridium cruentum</name>
    <dbReference type="NCBI Taxonomy" id="35688"/>
    <lineage>
        <taxon>Eukaryota</taxon>
        <taxon>Rhodophyta</taxon>
        <taxon>Bangiophyceae</taxon>
        <taxon>Porphyridiales</taxon>
        <taxon>Porphyridiaceae</taxon>
        <taxon>Porphyridium</taxon>
    </lineage>
</organism>
<dbReference type="Proteomes" id="UP000324585">
    <property type="component" value="Unassembled WGS sequence"/>
</dbReference>
<evidence type="ECO:0000256" key="1">
    <source>
        <dbReference type="SAM" id="MobiDB-lite"/>
    </source>
</evidence>
<feature type="region of interest" description="Disordered" evidence="1">
    <location>
        <begin position="77"/>
        <end position="99"/>
    </location>
</feature>
<keyword evidence="3" id="KW-1185">Reference proteome</keyword>
<sequence>MNTRAAQDDGLQRHGDKGRQRKIEDGPRRMGTRRQSPVLIEGRVGPDMDLPLRLLPPVFASSDDDFRKLLAKRDPDAADAGVRWSSLPNSAHSSWAPRSVSSPKFLVDAGLVRRGAAHTSSRLQNRNTLRMSQSGDLDSRLTSCAHEKQAGDVCSCFLTDKVRLPSSFSHSGVEDEWAMPYSPQSFRNPSSLEQVLRTPRTSTRATYVSSLETIPEIENENEDR</sequence>
<evidence type="ECO:0000313" key="3">
    <source>
        <dbReference type="Proteomes" id="UP000324585"/>
    </source>
</evidence>
<proteinExistence type="predicted"/>
<dbReference type="AlphaFoldDB" id="A0A5J4YN66"/>
<gene>
    <name evidence="2" type="ORF">FVE85_3582</name>
</gene>
<evidence type="ECO:0000313" key="2">
    <source>
        <dbReference type="EMBL" id="KAA8492144.1"/>
    </source>
</evidence>
<comment type="caution">
    <text evidence="2">The sequence shown here is derived from an EMBL/GenBank/DDBJ whole genome shotgun (WGS) entry which is preliminary data.</text>
</comment>
<name>A0A5J4YN66_PORPP</name>
<feature type="region of interest" description="Disordered" evidence="1">
    <location>
        <begin position="1"/>
        <end position="47"/>
    </location>
</feature>